<comment type="caution">
    <text evidence="2">The sequence shown here is derived from an EMBL/GenBank/DDBJ whole genome shotgun (WGS) entry which is preliminary data.</text>
</comment>
<name>A0A3M6UDP6_POCDA</name>
<evidence type="ECO:0000313" key="3">
    <source>
        <dbReference type="Proteomes" id="UP000275408"/>
    </source>
</evidence>
<feature type="region of interest" description="Disordered" evidence="1">
    <location>
        <begin position="1"/>
        <end position="37"/>
    </location>
</feature>
<dbReference type="AlphaFoldDB" id="A0A3M6UDP6"/>
<feature type="compositionally biased region" description="Polar residues" evidence="1">
    <location>
        <begin position="27"/>
        <end position="37"/>
    </location>
</feature>
<feature type="non-terminal residue" evidence="2">
    <location>
        <position position="143"/>
    </location>
</feature>
<gene>
    <name evidence="2" type="ORF">pdam_00019273</name>
</gene>
<feature type="non-terminal residue" evidence="2">
    <location>
        <position position="1"/>
    </location>
</feature>
<accession>A0A3M6UDP6</accession>
<proteinExistence type="predicted"/>
<keyword evidence="3" id="KW-1185">Reference proteome</keyword>
<protein>
    <submittedName>
        <fullName evidence="2">Uncharacterized protein</fullName>
    </submittedName>
</protein>
<dbReference type="Proteomes" id="UP000275408">
    <property type="component" value="Unassembled WGS sequence"/>
</dbReference>
<organism evidence="2 3">
    <name type="scientific">Pocillopora damicornis</name>
    <name type="common">Cauliflower coral</name>
    <name type="synonym">Millepora damicornis</name>
    <dbReference type="NCBI Taxonomy" id="46731"/>
    <lineage>
        <taxon>Eukaryota</taxon>
        <taxon>Metazoa</taxon>
        <taxon>Cnidaria</taxon>
        <taxon>Anthozoa</taxon>
        <taxon>Hexacorallia</taxon>
        <taxon>Scleractinia</taxon>
        <taxon>Astrocoeniina</taxon>
        <taxon>Pocilloporidae</taxon>
        <taxon>Pocillopora</taxon>
    </lineage>
</organism>
<evidence type="ECO:0000256" key="1">
    <source>
        <dbReference type="SAM" id="MobiDB-lite"/>
    </source>
</evidence>
<dbReference type="EMBL" id="RCHS01001718">
    <property type="protein sequence ID" value="RMX51807.1"/>
    <property type="molecule type" value="Genomic_DNA"/>
</dbReference>
<reference evidence="2 3" key="1">
    <citation type="journal article" date="2018" name="Sci. Rep.">
        <title>Comparative analysis of the Pocillopora damicornis genome highlights role of immune system in coral evolution.</title>
        <authorList>
            <person name="Cunning R."/>
            <person name="Bay R.A."/>
            <person name="Gillette P."/>
            <person name="Baker A.C."/>
            <person name="Traylor-Knowles N."/>
        </authorList>
    </citation>
    <scope>NUCLEOTIDE SEQUENCE [LARGE SCALE GENOMIC DNA]</scope>
    <source>
        <strain evidence="2">RSMAS</strain>
        <tissue evidence="2">Whole animal</tissue>
    </source>
</reference>
<evidence type="ECO:0000313" key="2">
    <source>
        <dbReference type="EMBL" id="RMX51807.1"/>
    </source>
</evidence>
<sequence>KKSASPLHADLASSQREPPHNPPNPNDSSNECTSSGKQKSLACGIKSNSLRHEFKLGLASEPVVSAGGQAIHIKGKCELEISLSGITVVHLLLVAVDVTQDCLLEINFLGKQNCTIDLKGKHSKLAKGLWVSRKKMSFAKSSA</sequence>